<keyword evidence="2" id="KW-1185">Reference proteome</keyword>
<name>A0A328DP53_9ASTE</name>
<comment type="caution">
    <text evidence="1">The sequence shown here is derived from an EMBL/GenBank/DDBJ whole genome shotgun (WGS) entry which is preliminary data.</text>
</comment>
<dbReference type="PANTHER" id="PTHR33415:SF4">
    <property type="entry name" value="DCL PROTEIN (DUF3223)"/>
    <property type="match status" value="1"/>
</dbReference>
<dbReference type="AlphaFoldDB" id="A0A328DP53"/>
<dbReference type="GO" id="GO:0009658">
    <property type="term" value="P:chloroplast organization"/>
    <property type="evidence" value="ECO:0007669"/>
    <property type="project" value="TreeGrafter"/>
</dbReference>
<dbReference type="InterPro" id="IPR044673">
    <property type="entry name" value="DCL-like"/>
</dbReference>
<sequence length="206" mass="23964">MAAPLPVRFSPFLRLRLPFHHQNRRPFCSFLDRIRFWSSTESVDQTGGECPSSAGENPAAAEIRVKDPPRCTIRPDPDALNWEKIEAEIMEDVYPVICLAKDILHSDRYMDGQRLTDEDEKIVVERLLAHHPHSEDKIGVGLDSIMVDQHPQFRHTRCMFVVRTDGGCIDFSYYKCLQRYVRDSYPTHAERFIKKHLCKHLSRARC</sequence>
<dbReference type="PANTHER" id="PTHR33415">
    <property type="entry name" value="PROTEIN EMBRYO DEFECTIVE 514"/>
    <property type="match status" value="1"/>
</dbReference>
<dbReference type="EMBL" id="NQVE01000115">
    <property type="protein sequence ID" value="RAL47246.1"/>
    <property type="molecule type" value="Genomic_DNA"/>
</dbReference>
<reference evidence="1 2" key="1">
    <citation type="submission" date="2018-06" db="EMBL/GenBank/DDBJ databases">
        <title>The Genome of Cuscuta australis (Dodder) Provides Insight into the Evolution of Plant Parasitism.</title>
        <authorList>
            <person name="Liu H."/>
        </authorList>
    </citation>
    <scope>NUCLEOTIDE SEQUENCE [LARGE SCALE GENOMIC DNA]</scope>
    <source>
        <strain evidence="2">cv. Yunnan</strain>
        <tissue evidence="1">Vines</tissue>
    </source>
</reference>
<evidence type="ECO:0000313" key="2">
    <source>
        <dbReference type="Proteomes" id="UP000249390"/>
    </source>
</evidence>
<gene>
    <name evidence="1" type="ORF">DM860_013211</name>
</gene>
<dbReference type="Pfam" id="PF11523">
    <property type="entry name" value="DUF3223"/>
    <property type="match status" value="1"/>
</dbReference>
<dbReference type="GO" id="GO:1901259">
    <property type="term" value="P:chloroplast rRNA processing"/>
    <property type="evidence" value="ECO:0007669"/>
    <property type="project" value="TreeGrafter"/>
</dbReference>
<accession>A0A328DP53</accession>
<dbReference type="Proteomes" id="UP000249390">
    <property type="component" value="Unassembled WGS sequence"/>
</dbReference>
<proteinExistence type="predicted"/>
<dbReference type="GO" id="GO:0009507">
    <property type="term" value="C:chloroplast"/>
    <property type="evidence" value="ECO:0007669"/>
    <property type="project" value="TreeGrafter"/>
</dbReference>
<dbReference type="Gene3D" id="3.10.450.40">
    <property type="match status" value="1"/>
</dbReference>
<protein>
    <recommendedName>
        <fullName evidence="3">Protein DCL, chloroplastic</fullName>
    </recommendedName>
</protein>
<evidence type="ECO:0008006" key="3">
    <source>
        <dbReference type="Google" id="ProtNLM"/>
    </source>
</evidence>
<evidence type="ECO:0000313" key="1">
    <source>
        <dbReference type="EMBL" id="RAL47246.1"/>
    </source>
</evidence>
<organism evidence="1 2">
    <name type="scientific">Cuscuta australis</name>
    <dbReference type="NCBI Taxonomy" id="267555"/>
    <lineage>
        <taxon>Eukaryota</taxon>
        <taxon>Viridiplantae</taxon>
        <taxon>Streptophyta</taxon>
        <taxon>Embryophyta</taxon>
        <taxon>Tracheophyta</taxon>
        <taxon>Spermatophyta</taxon>
        <taxon>Magnoliopsida</taxon>
        <taxon>eudicotyledons</taxon>
        <taxon>Gunneridae</taxon>
        <taxon>Pentapetalae</taxon>
        <taxon>asterids</taxon>
        <taxon>lamiids</taxon>
        <taxon>Solanales</taxon>
        <taxon>Convolvulaceae</taxon>
        <taxon>Cuscuteae</taxon>
        <taxon>Cuscuta</taxon>
        <taxon>Cuscuta subgen. Grammica</taxon>
        <taxon>Cuscuta sect. Cleistogrammica</taxon>
    </lineage>
</organism>